<dbReference type="Gene3D" id="3.30.160.60">
    <property type="entry name" value="Classic Zinc Finger"/>
    <property type="match status" value="1"/>
</dbReference>
<feature type="region of interest" description="Disordered" evidence="1">
    <location>
        <begin position="1"/>
        <end position="22"/>
    </location>
</feature>
<dbReference type="EMBL" id="RBNJ01007314">
    <property type="protein sequence ID" value="RUS28039.1"/>
    <property type="molecule type" value="Genomic_DNA"/>
</dbReference>
<evidence type="ECO:0000313" key="2">
    <source>
        <dbReference type="EMBL" id="RUS28039.1"/>
    </source>
</evidence>
<dbReference type="AlphaFoldDB" id="A0A433QE78"/>
<dbReference type="Proteomes" id="UP000274822">
    <property type="component" value="Unassembled WGS sequence"/>
</dbReference>
<proteinExistence type="predicted"/>
<evidence type="ECO:0000313" key="3">
    <source>
        <dbReference type="Proteomes" id="UP000274822"/>
    </source>
</evidence>
<organism evidence="2 3">
    <name type="scientific">Jimgerdemannia flammicorona</name>
    <dbReference type="NCBI Taxonomy" id="994334"/>
    <lineage>
        <taxon>Eukaryota</taxon>
        <taxon>Fungi</taxon>
        <taxon>Fungi incertae sedis</taxon>
        <taxon>Mucoromycota</taxon>
        <taxon>Mucoromycotina</taxon>
        <taxon>Endogonomycetes</taxon>
        <taxon>Endogonales</taxon>
        <taxon>Endogonaceae</taxon>
        <taxon>Jimgerdemannia</taxon>
    </lineage>
</organism>
<feature type="compositionally biased region" description="Polar residues" evidence="1">
    <location>
        <begin position="11"/>
        <end position="22"/>
    </location>
</feature>
<name>A0A433QE78_9FUNG</name>
<gene>
    <name evidence="2" type="ORF">BC938DRAFT_482428</name>
</gene>
<feature type="compositionally biased region" description="Basic residues" evidence="1">
    <location>
        <begin position="64"/>
        <end position="77"/>
    </location>
</feature>
<reference evidence="2 3" key="1">
    <citation type="journal article" date="2018" name="New Phytol.">
        <title>Phylogenomics of Endogonaceae and evolution of mycorrhizas within Mucoromycota.</title>
        <authorList>
            <person name="Chang Y."/>
            <person name="Desiro A."/>
            <person name="Na H."/>
            <person name="Sandor L."/>
            <person name="Lipzen A."/>
            <person name="Clum A."/>
            <person name="Barry K."/>
            <person name="Grigoriev I.V."/>
            <person name="Martin F.M."/>
            <person name="Stajich J.E."/>
            <person name="Smith M.E."/>
            <person name="Bonito G."/>
            <person name="Spatafora J.W."/>
        </authorList>
    </citation>
    <scope>NUCLEOTIDE SEQUENCE [LARGE SCALE GENOMIC DNA]</scope>
    <source>
        <strain evidence="2 3">AD002</strain>
    </source>
</reference>
<protein>
    <submittedName>
        <fullName evidence="2">Uncharacterized protein</fullName>
    </submittedName>
</protein>
<comment type="caution">
    <text evidence="2">The sequence shown here is derived from an EMBL/GenBank/DDBJ whole genome shotgun (WGS) entry which is preliminary data.</text>
</comment>
<sequence length="119" mass="13218">MQLHSFDAQDFFSNNPTPDPTTINSVAREMLKVVPTKYACEICTTDAGHPTVVNGDEEWKQHIRSRWHRKNAARRKKEANGDEAGKRKRDRGATVTTGSTEMVATSDGQGLGIGCERED</sequence>
<feature type="region of interest" description="Disordered" evidence="1">
    <location>
        <begin position="64"/>
        <end position="119"/>
    </location>
</feature>
<evidence type="ECO:0000256" key="1">
    <source>
        <dbReference type="SAM" id="MobiDB-lite"/>
    </source>
</evidence>
<keyword evidence="3" id="KW-1185">Reference proteome</keyword>
<accession>A0A433QE78</accession>
<feature type="compositionally biased region" description="Polar residues" evidence="1">
    <location>
        <begin position="94"/>
        <end position="108"/>
    </location>
</feature>